<organism evidence="2 3">
    <name type="scientific">Suillus luteus UH-Slu-Lm8-n1</name>
    <dbReference type="NCBI Taxonomy" id="930992"/>
    <lineage>
        <taxon>Eukaryota</taxon>
        <taxon>Fungi</taxon>
        <taxon>Dikarya</taxon>
        <taxon>Basidiomycota</taxon>
        <taxon>Agaricomycotina</taxon>
        <taxon>Agaricomycetes</taxon>
        <taxon>Agaricomycetidae</taxon>
        <taxon>Boletales</taxon>
        <taxon>Suillineae</taxon>
        <taxon>Suillaceae</taxon>
        <taxon>Suillus</taxon>
    </lineage>
</organism>
<dbReference type="OrthoDB" id="3059771at2759"/>
<feature type="compositionally biased region" description="Polar residues" evidence="1">
    <location>
        <begin position="22"/>
        <end position="33"/>
    </location>
</feature>
<dbReference type="InParanoid" id="A0A0D0AK04"/>
<evidence type="ECO:0000313" key="2">
    <source>
        <dbReference type="EMBL" id="KIK32283.1"/>
    </source>
</evidence>
<reference evidence="2 3" key="1">
    <citation type="submission" date="2014-04" db="EMBL/GenBank/DDBJ databases">
        <authorList>
            <consortium name="DOE Joint Genome Institute"/>
            <person name="Kuo A."/>
            <person name="Ruytinx J."/>
            <person name="Rineau F."/>
            <person name="Colpaert J."/>
            <person name="Kohler A."/>
            <person name="Nagy L.G."/>
            <person name="Floudas D."/>
            <person name="Copeland A."/>
            <person name="Barry K.W."/>
            <person name="Cichocki N."/>
            <person name="Veneault-Fourrey C."/>
            <person name="LaButti K."/>
            <person name="Lindquist E.A."/>
            <person name="Lipzen A."/>
            <person name="Lundell T."/>
            <person name="Morin E."/>
            <person name="Murat C."/>
            <person name="Sun H."/>
            <person name="Tunlid A."/>
            <person name="Henrissat B."/>
            <person name="Grigoriev I.V."/>
            <person name="Hibbett D.S."/>
            <person name="Martin F."/>
            <person name="Nordberg H.P."/>
            <person name="Cantor M.N."/>
            <person name="Hua S.X."/>
        </authorList>
    </citation>
    <scope>NUCLEOTIDE SEQUENCE [LARGE SCALE GENOMIC DNA]</scope>
    <source>
        <strain evidence="2 3">UH-Slu-Lm8-n1</strain>
    </source>
</reference>
<gene>
    <name evidence="2" type="ORF">CY34DRAFT_163546</name>
</gene>
<evidence type="ECO:0000313" key="3">
    <source>
        <dbReference type="Proteomes" id="UP000054485"/>
    </source>
</evidence>
<accession>A0A0D0AK04</accession>
<dbReference type="AlphaFoldDB" id="A0A0D0AK04"/>
<dbReference type="EMBL" id="KN836305">
    <property type="protein sequence ID" value="KIK32283.1"/>
    <property type="molecule type" value="Genomic_DNA"/>
</dbReference>
<feature type="region of interest" description="Disordered" evidence="1">
    <location>
        <begin position="1"/>
        <end position="34"/>
    </location>
</feature>
<dbReference type="HOGENOM" id="CLU_785671_0_0_1"/>
<sequence>MSPAADTRSRTRGANYDEPSDTVVNCSTMTDSSPHAKGTALRRFKKENGAIYHVASSADLASLFALHESKPIVANSPTLSKKSSFPPSATIRPLRAVRRLLRTSETVIPPKTTYEHAVRSSASSPTKSSSKKSSTRKLQRSASSRVEDGAETDIASITSRILRRILQAPFSQTTLAKYAIEDLNMNIHCCTRHVTTWDAPDRASFIFPAQLMITCTSINDFDPLVVPDVTDVDLVCTTVAINGPRKSHPQIAFRSSYDGATIRYVNDAPTFDLSQGIHIGNGPWCSTVDGDGNFGWYMYFWIPIPFALFQRAETKVFKIDAKVGINGKDGEDGFLHASSDFTMSRLRRALVMT</sequence>
<dbReference type="Proteomes" id="UP000054485">
    <property type="component" value="Unassembled WGS sequence"/>
</dbReference>
<feature type="region of interest" description="Disordered" evidence="1">
    <location>
        <begin position="111"/>
        <end position="146"/>
    </location>
</feature>
<name>A0A0D0AK04_9AGAM</name>
<proteinExistence type="predicted"/>
<reference evidence="3" key="2">
    <citation type="submission" date="2015-01" db="EMBL/GenBank/DDBJ databases">
        <title>Evolutionary Origins and Diversification of the Mycorrhizal Mutualists.</title>
        <authorList>
            <consortium name="DOE Joint Genome Institute"/>
            <consortium name="Mycorrhizal Genomics Consortium"/>
            <person name="Kohler A."/>
            <person name="Kuo A."/>
            <person name="Nagy L.G."/>
            <person name="Floudas D."/>
            <person name="Copeland A."/>
            <person name="Barry K.W."/>
            <person name="Cichocki N."/>
            <person name="Veneault-Fourrey C."/>
            <person name="LaButti K."/>
            <person name="Lindquist E.A."/>
            <person name="Lipzen A."/>
            <person name="Lundell T."/>
            <person name="Morin E."/>
            <person name="Murat C."/>
            <person name="Riley R."/>
            <person name="Ohm R."/>
            <person name="Sun H."/>
            <person name="Tunlid A."/>
            <person name="Henrissat B."/>
            <person name="Grigoriev I.V."/>
            <person name="Hibbett D.S."/>
            <person name="Martin F."/>
        </authorList>
    </citation>
    <scope>NUCLEOTIDE SEQUENCE [LARGE SCALE GENOMIC DNA]</scope>
    <source>
        <strain evidence="3">UH-Slu-Lm8-n1</strain>
    </source>
</reference>
<protein>
    <submittedName>
        <fullName evidence="2">Uncharacterized protein</fullName>
    </submittedName>
</protein>
<keyword evidence="3" id="KW-1185">Reference proteome</keyword>
<evidence type="ECO:0000256" key="1">
    <source>
        <dbReference type="SAM" id="MobiDB-lite"/>
    </source>
</evidence>
<feature type="compositionally biased region" description="Low complexity" evidence="1">
    <location>
        <begin position="119"/>
        <end position="128"/>
    </location>
</feature>
<feature type="compositionally biased region" description="Basic residues" evidence="1">
    <location>
        <begin position="129"/>
        <end position="139"/>
    </location>
</feature>